<dbReference type="WBParaSite" id="JU765_v2.g20091.t1">
    <property type="protein sequence ID" value="JU765_v2.g20091.t1"/>
    <property type="gene ID" value="JU765_v2.g20091"/>
</dbReference>
<reference evidence="2" key="1">
    <citation type="submission" date="2022-11" db="UniProtKB">
        <authorList>
            <consortium name="WormBaseParasite"/>
        </authorList>
    </citation>
    <scope>IDENTIFICATION</scope>
</reference>
<proteinExistence type="predicted"/>
<evidence type="ECO:0000313" key="2">
    <source>
        <dbReference type="WBParaSite" id="JU765_v2.g20091.t1"/>
    </source>
</evidence>
<protein>
    <submittedName>
        <fullName evidence="2">Uncharacterized protein</fullName>
    </submittedName>
</protein>
<sequence length="317" mass="36441">MSSSENEREVCVFYQRIGACRHGLKCSRIHKPPKESKTVLIRNLFRHVQPLSTRKSKTVLIRNLFRHVQPLSTRICSNSADDVAIFEDFYEEVYKEVEACYGKINQMHVCENLGEHLIGNVYIKFRKYSAAERAVKDLNNRYFAGFPIFAELSPVDNFRDAVCRQHDLGECSRGGFCNFLHIKHVSTDLEDRLDSEDRSVSSSDEGSSLSDSESESEACSSEMSDSTSETSSESTKTDSEMSEDDADEESSVPRAFRIKPLVVRSSDSEVEEDNESTREYVQTGRRLRWQIFRKRLSEETWDDAKERQYVFSLLDLT</sequence>
<organism evidence="1 2">
    <name type="scientific">Panagrolaimus sp. JU765</name>
    <dbReference type="NCBI Taxonomy" id="591449"/>
    <lineage>
        <taxon>Eukaryota</taxon>
        <taxon>Metazoa</taxon>
        <taxon>Ecdysozoa</taxon>
        <taxon>Nematoda</taxon>
        <taxon>Chromadorea</taxon>
        <taxon>Rhabditida</taxon>
        <taxon>Tylenchina</taxon>
        <taxon>Panagrolaimomorpha</taxon>
        <taxon>Panagrolaimoidea</taxon>
        <taxon>Panagrolaimidae</taxon>
        <taxon>Panagrolaimus</taxon>
    </lineage>
</organism>
<name>A0AC34QWG0_9BILA</name>
<accession>A0AC34QWG0</accession>
<evidence type="ECO:0000313" key="1">
    <source>
        <dbReference type="Proteomes" id="UP000887576"/>
    </source>
</evidence>
<dbReference type="Proteomes" id="UP000887576">
    <property type="component" value="Unplaced"/>
</dbReference>